<comment type="similarity">
    <text evidence="1">Belongs to the AHA1 family.</text>
</comment>
<dbReference type="InterPro" id="IPR023393">
    <property type="entry name" value="START-like_dom_sf"/>
</dbReference>
<evidence type="ECO:0000256" key="1">
    <source>
        <dbReference type="ARBA" id="ARBA00006817"/>
    </source>
</evidence>
<accession>A0A6C0U450</accession>
<name>A0A6C0U450_9GAMM</name>
<dbReference type="Pfam" id="PF08327">
    <property type="entry name" value="AHSA1"/>
    <property type="match status" value="1"/>
</dbReference>
<dbReference type="Gene3D" id="3.30.530.20">
    <property type="match status" value="1"/>
</dbReference>
<dbReference type="CDD" id="cd08899">
    <property type="entry name" value="SRPBCC_CalC_Aha1-like_6"/>
    <property type="match status" value="1"/>
</dbReference>
<dbReference type="RefSeq" id="WP_163496350.1">
    <property type="nucleotide sequence ID" value="NZ_CP048711.1"/>
</dbReference>
<gene>
    <name evidence="3" type="ORF">G3T16_17505</name>
</gene>
<proteinExistence type="inferred from homology"/>
<keyword evidence="4" id="KW-1185">Reference proteome</keyword>
<dbReference type="EMBL" id="CP048711">
    <property type="protein sequence ID" value="QIB66920.1"/>
    <property type="molecule type" value="Genomic_DNA"/>
</dbReference>
<evidence type="ECO:0000313" key="3">
    <source>
        <dbReference type="EMBL" id="QIB66920.1"/>
    </source>
</evidence>
<sequence>MRDDFTAYLGAVSRTVTELEREGKPARNVTLERIYDTSPDDLWEAVTNPERLTRWFLPVSGDLKPGGHFQLKGNAGGTIRECDPPGFLSITWEFGGGMSWVEVRIAAESESRARLTLSHICPVDDHWKKYGPGAVGVGWDLALLALVFHFVDGAEQLDEATFSASSEGKAYITGASGDWRQAAVASGDDAAHAEAAAERTTAFYTGTLSPDS</sequence>
<evidence type="ECO:0000259" key="2">
    <source>
        <dbReference type="Pfam" id="PF08327"/>
    </source>
</evidence>
<dbReference type="InterPro" id="IPR013538">
    <property type="entry name" value="ASHA1/2-like_C"/>
</dbReference>
<dbReference type="KEGG" id="kim:G3T16_17505"/>
<evidence type="ECO:0000313" key="4">
    <source>
        <dbReference type="Proteomes" id="UP000477680"/>
    </source>
</evidence>
<feature type="domain" description="Activator of Hsp90 ATPase homologue 1/2-like C-terminal" evidence="2">
    <location>
        <begin position="36"/>
        <end position="142"/>
    </location>
</feature>
<dbReference type="SUPFAM" id="SSF55961">
    <property type="entry name" value="Bet v1-like"/>
    <property type="match status" value="1"/>
</dbReference>
<dbReference type="AlphaFoldDB" id="A0A6C0U450"/>
<organism evidence="3 4">
    <name type="scientific">Kineobactrum salinum</name>
    <dbReference type="NCBI Taxonomy" id="2708301"/>
    <lineage>
        <taxon>Bacteria</taxon>
        <taxon>Pseudomonadati</taxon>
        <taxon>Pseudomonadota</taxon>
        <taxon>Gammaproteobacteria</taxon>
        <taxon>Cellvibrionales</taxon>
        <taxon>Halieaceae</taxon>
        <taxon>Kineobactrum</taxon>
    </lineage>
</organism>
<dbReference type="Proteomes" id="UP000477680">
    <property type="component" value="Chromosome"/>
</dbReference>
<reference evidence="3 4" key="1">
    <citation type="submission" date="2020-02" db="EMBL/GenBank/DDBJ databases">
        <title>Genome sequencing for Kineobactrum sp. M2.</title>
        <authorList>
            <person name="Park S.-J."/>
        </authorList>
    </citation>
    <scope>NUCLEOTIDE SEQUENCE [LARGE SCALE GENOMIC DNA]</scope>
    <source>
        <strain evidence="3 4">M2</strain>
    </source>
</reference>
<protein>
    <submittedName>
        <fullName evidence="3">SRPBCC family protein</fullName>
    </submittedName>
</protein>